<dbReference type="Pfam" id="PF05485">
    <property type="entry name" value="THAP"/>
    <property type="match status" value="1"/>
</dbReference>
<proteinExistence type="predicted"/>
<keyword evidence="4 5" id="KW-0238">DNA-binding</keyword>
<protein>
    <recommendedName>
        <fullName evidence="6">THAP-type domain-containing protein</fullName>
    </recommendedName>
</protein>
<dbReference type="EMBL" id="KB301589">
    <property type="protein sequence ID" value="ELU05365.1"/>
    <property type="molecule type" value="Genomic_DNA"/>
</dbReference>
<keyword evidence="1" id="KW-0479">Metal-binding</keyword>
<dbReference type="EnsemblMetazoa" id="CapteT201348">
    <property type="protein sequence ID" value="CapteP201348"/>
    <property type="gene ID" value="CapteG201348"/>
</dbReference>
<keyword evidence="2 5" id="KW-0863">Zinc-finger</keyword>
<dbReference type="GO" id="GO:0003677">
    <property type="term" value="F:DNA binding"/>
    <property type="evidence" value="ECO:0007669"/>
    <property type="project" value="UniProtKB-UniRule"/>
</dbReference>
<evidence type="ECO:0000313" key="7">
    <source>
        <dbReference type="EMBL" id="ELU05365.1"/>
    </source>
</evidence>
<evidence type="ECO:0000256" key="1">
    <source>
        <dbReference type="ARBA" id="ARBA00022723"/>
    </source>
</evidence>
<dbReference type="Proteomes" id="UP000014760">
    <property type="component" value="Unassembled WGS sequence"/>
</dbReference>
<evidence type="ECO:0000256" key="3">
    <source>
        <dbReference type="ARBA" id="ARBA00022833"/>
    </source>
</evidence>
<dbReference type="EMBL" id="AMQN01023493">
    <property type="status" value="NOT_ANNOTATED_CDS"/>
    <property type="molecule type" value="Genomic_DNA"/>
</dbReference>
<keyword evidence="9" id="KW-1185">Reference proteome</keyword>
<dbReference type="SUPFAM" id="SSF57716">
    <property type="entry name" value="Glucocorticoid receptor-like (DNA-binding domain)"/>
    <property type="match status" value="1"/>
</dbReference>
<evidence type="ECO:0000256" key="4">
    <source>
        <dbReference type="ARBA" id="ARBA00023125"/>
    </source>
</evidence>
<dbReference type="PROSITE" id="PS50950">
    <property type="entry name" value="ZF_THAP"/>
    <property type="match status" value="1"/>
</dbReference>
<feature type="domain" description="THAP-type" evidence="6">
    <location>
        <begin position="1"/>
        <end position="67"/>
    </location>
</feature>
<accession>R7UGL3</accession>
<dbReference type="InterPro" id="IPR006612">
    <property type="entry name" value="THAP_Znf"/>
</dbReference>
<keyword evidence="3" id="KW-0862">Zinc</keyword>
<sequence length="148" mass="16618">MASHYDYGHSLTQSAKRDDWDPSKFSVLCSVHFKEDDFPLKYRLQCYTDIAGVKGRRLLPEAVPTIHVTQDDVESSPTIMNQFEDSGKVEEPRAVTPILPVEEEKEAEPPLLPSPGPLAFLPTLIDKFLGFFTLLATMNSCTHRLALL</sequence>
<reference evidence="7 9" key="2">
    <citation type="journal article" date="2013" name="Nature">
        <title>Insights into bilaterian evolution from three spiralian genomes.</title>
        <authorList>
            <person name="Simakov O."/>
            <person name="Marletaz F."/>
            <person name="Cho S.J."/>
            <person name="Edsinger-Gonzales E."/>
            <person name="Havlak P."/>
            <person name="Hellsten U."/>
            <person name="Kuo D.H."/>
            <person name="Larsson T."/>
            <person name="Lv J."/>
            <person name="Arendt D."/>
            <person name="Savage R."/>
            <person name="Osoegawa K."/>
            <person name="de Jong P."/>
            <person name="Grimwood J."/>
            <person name="Chapman J.A."/>
            <person name="Shapiro H."/>
            <person name="Aerts A."/>
            <person name="Otillar R.P."/>
            <person name="Terry A.Y."/>
            <person name="Boore J.L."/>
            <person name="Grigoriev I.V."/>
            <person name="Lindberg D.R."/>
            <person name="Seaver E.C."/>
            <person name="Weisblat D.A."/>
            <person name="Putnam N.H."/>
            <person name="Rokhsar D.S."/>
        </authorList>
    </citation>
    <scope>NUCLEOTIDE SEQUENCE</scope>
    <source>
        <strain evidence="7 9">I ESC-2004</strain>
    </source>
</reference>
<organism evidence="7">
    <name type="scientific">Capitella teleta</name>
    <name type="common">Polychaete worm</name>
    <dbReference type="NCBI Taxonomy" id="283909"/>
    <lineage>
        <taxon>Eukaryota</taxon>
        <taxon>Metazoa</taxon>
        <taxon>Spiralia</taxon>
        <taxon>Lophotrochozoa</taxon>
        <taxon>Annelida</taxon>
        <taxon>Polychaeta</taxon>
        <taxon>Sedentaria</taxon>
        <taxon>Scolecida</taxon>
        <taxon>Capitellidae</taxon>
        <taxon>Capitella</taxon>
    </lineage>
</organism>
<evidence type="ECO:0000313" key="9">
    <source>
        <dbReference type="Proteomes" id="UP000014760"/>
    </source>
</evidence>
<reference evidence="8" key="3">
    <citation type="submission" date="2015-06" db="UniProtKB">
        <authorList>
            <consortium name="EnsemblMetazoa"/>
        </authorList>
    </citation>
    <scope>IDENTIFICATION</scope>
</reference>
<dbReference type="HOGENOM" id="CLU_1760523_0_0_1"/>
<evidence type="ECO:0000313" key="8">
    <source>
        <dbReference type="EnsemblMetazoa" id="CapteP201348"/>
    </source>
</evidence>
<gene>
    <name evidence="7" type="ORF">CAPTEDRAFT_201348</name>
</gene>
<dbReference type="OrthoDB" id="6087975at2759"/>
<evidence type="ECO:0000259" key="6">
    <source>
        <dbReference type="PROSITE" id="PS50950"/>
    </source>
</evidence>
<dbReference type="AlphaFoldDB" id="R7UGL3"/>
<dbReference type="GO" id="GO:0008270">
    <property type="term" value="F:zinc ion binding"/>
    <property type="evidence" value="ECO:0007669"/>
    <property type="project" value="UniProtKB-KW"/>
</dbReference>
<evidence type="ECO:0000256" key="5">
    <source>
        <dbReference type="PROSITE-ProRule" id="PRU00309"/>
    </source>
</evidence>
<name>R7UGL3_CAPTE</name>
<reference evidence="9" key="1">
    <citation type="submission" date="2012-12" db="EMBL/GenBank/DDBJ databases">
        <authorList>
            <person name="Hellsten U."/>
            <person name="Grimwood J."/>
            <person name="Chapman J.A."/>
            <person name="Shapiro H."/>
            <person name="Aerts A."/>
            <person name="Otillar R.P."/>
            <person name="Terry A.Y."/>
            <person name="Boore J.L."/>
            <person name="Simakov O."/>
            <person name="Marletaz F."/>
            <person name="Cho S.-J."/>
            <person name="Edsinger-Gonzales E."/>
            <person name="Havlak P."/>
            <person name="Kuo D.-H."/>
            <person name="Larsson T."/>
            <person name="Lv J."/>
            <person name="Arendt D."/>
            <person name="Savage R."/>
            <person name="Osoegawa K."/>
            <person name="de Jong P."/>
            <person name="Lindberg D.R."/>
            <person name="Seaver E.C."/>
            <person name="Weisblat D.A."/>
            <person name="Putnam N.H."/>
            <person name="Grigoriev I.V."/>
            <person name="Rokhsar D.S."/>
        </authorList>
    </citation>
    <scope>NUCLEOTIDE SEQUENCE</scope>
    <source>
        <strain evidence="9">I ESC-2004</strain>
    </source>
</reference>
<evidence type="ECO:0000256" key="2">
    <source>
        <dbReference type="ARBA" id="ARBA00022771"/>
    </source>
</evidence>